<dbReference type="Gene3D" id="3.30.200.20">
    <property type="entry name" value="Phosphorylase Kinase, domain 1"/>
    <property type="match status" value="1"/>
</dbReference>
<feature type="region of interest" description="Disordered" evidence="7">
    <location>
        <begin position="705"/>
        <end position="730"/>
    </location>
</feature>
<dbReference type="InterPro" id="IPR051681">
    <property type="entry name" value="Ser/Thr_Kinases-Pseudokinases"/>
</dbReference>
<feature type="region of interest" description="Disordered" evidence="7">
    <location>
        <begin position="139"/>
        <end position="228"/>
    </location>
</feature>
<dbReference type="PROSITE" id="PS00108">
    <property type="entry name" value="PROTEIN_KINASE_ST"/>
    <property type="match status" value="1"/>
</dbReference>
<feature type="region of interest" description="Disordered" evidence="7">
    <location>
        <begin position="468"/>
        <end position="493"/>
    </location>
</feature>
<evidence type="ECO:0000256" key="4">
    <source>
        <dbReference type="ARBA" id="ARBA00022777"/>
    </source>
</evidence>
<keyword evidence="11" id="KW-1185">Reference proteome</keyword>
<feature type="compositionally biased region" description="Low complexity" evidence="7">
    <location>
        <begin position="176"/>
        <end position="188"/>
    </location>
</feature>
<dbReference type="SMART" id="SM00220">
    <property type="entry name" value="S_TKc"/>
    <property type="match status" value="1"/>
</dbReference>
<name>I0Z4G7_COCSC</name>
<dbReference type="GeneID" id="17043538"/>
<keyword evidence="3 6" id="KW-0547">Nucleotide-binding</keyword>
<dbReference type="GO" id="GO:0004674">
    <property type="term" value="F:protein serine/threonine kinase activity"/>
    <property type="evidence" value="ECO:0007669"/>
    <property type="project" value="TreeGrafter"/>
</dbReference>
<keyword evidence="1" id="KW-0723">Serine/threonine-protein kinase</keyword>
<dbReference type="Proteomes" id="UP000007264">
    <property type="component" value="Unassembled WGS sequence"/>
</dbReference>
<evidence type="ECO:0000256" key="3">
    <source>
        <dbReference type="ARBA" id="ARBA00022741"/>
    </source>
</evidence>
<dbReference type="KEGG" id="csl:COCSUDRAFT_61738"/>
<feature type="compositionally biased region" description="Polar residues" evidence="7">
    <location>
        <begin position="517"/>
        <end position="531"/>
    </location>
</feature>
<feature type="region of interest" description="Disordered" evidence="7">
    <location>
        <begin position="306"/>
        <end position="369"/>
    </location>
</feature>
<keyword evidence="5 6" id="KW-0067">ATP-binding</keyword>
<evidence type="ECO:0000256" key="2">
    <source>
        <dbReference type="ARBA" id="ARBA00022679"/>
    </source>
</evidence>
<evidence type="ECO:0000259" key="8">
    <source>
        <dbReference type="PROSITE" id="PS50004"/>
    </source>
</evidence>
<dbReference type="InterPro" id="IPR017441">
    <property type="entry name" value="Protein_kinase_ATP_BS"/>
</dbReference>
<organism evidence="10 11">
    <name type="scientific">Coccomyxa subellipsoidea (strain C-169)</name>
    <name type="common">Green microalga</name>
    <dbReference type="NCBI Taxonomy" id="574566"/>
    <lineage>
        <taxon>Eukaryota</taxon>
        <taxon>Viridiplantae</taxon>
        <taxon>Chlorophyta</taxon>
        <taxon>core chlorophytes</taxon>
        <taxon>Trebouxiophyceae</taxon>
        <taxon>Trebouxiophyceae incertae sedis</taxon>
        <taxon>Coccomyxaceae</taxon>
        <taxon>Coccomyxa</taxon>
        <taxon>Coccomyxa subellipsoidea</taxon>
    </lineage>
</organism>
<feature type="compositionally biased region" description="Low complexity" evidence="7">
    <location>
        <begin position="328"/>
        <end position="341"/>
    </location>
</feature>
<dbReference type="InterPro" id="IPR001245">
    <property type="entry name" value="Ser-Thr/Tyr_kinase_cat_dom"/>
</dbReference>
<sequence length="1003" mass="106966">MAKAVLEVLAVGAIQLPDIEVMRGFGVKMDSYLALQLGNSTAKTKKAYGGGRNPNWQEVLRLELQPDTHELLISVRKYSKISAHDEIARGSISLPGWEQQGGQSWDQRVALQPARAGKGSAWGGEVLLKLQYTTLQEASSTSDVTWPSASLDGASQSNSLPPLPAHASGGDQAQPLSSAGASASLSRLMNKLQKPRKSRVTGDATPVPVLPLDSADGETSTGQSPRQFSLQKALDKMLKRVGGKEKDRAGSVGEPGYVTAEDSDTVSRRSSIASLTEPPILVHEPHGAAAAESAQDRHRVIPGWQQTEQAPVLPTHTSTSTQTDSPRPQVSASSHASSQPSREAPQEALSVPRQSDQTLSPQPSSLQNEPIFEDRASEMSTAISSVSRGVQSSSDDLQAVSALPAVSQHSARPPSFPTPPSPFAAVQEECILADAAQASHSMPHAHAAALTSAELSSSAEASLTSALSGLPSEGANHSASEPAAMAAAQSAEAIPAAPRDGRVWLEHLDTAYRRLQGSTDAVGTSGSTASEMNGHAAGSSSGSPSVSAASAGENLRNVTVPEASRFSAAPRSSSQAHPICSTARARGFIAVQPLGSPFADHSYMEESRIPGRGSLLARDSGAAGPSELLTSSSSRQMVCMADEEFQAGLKSMPARIPPLPNAISQENGCGSEDEHMEASAPELHDAEVPHVGPLPLQPRLSAALQDEENEHDGAEGEQPQPPPLPAGRTMRKTLSRKSPFLPEVLQALNDYNDIVFCEEYGKKVLLGEGSFGEVYKASYLDCDIAVKKLNRINDAKSEEAFRQECAILKACRHPHIVNFMGVCKDEVGRICLMTELMDTSLMSALLMPDDANKEVHYYNQGRYILMCVAKALIYLHKHDIVHLDVKSANVLLKKGDAKLADVGLSLMLSKSFANSCSGMGTFSWAATELLLGSHPVTTASDIFSFGVLLWEVCTLDQPHLRHMRDITPEEAPEQIRQLFFDCVREDPYSRPTAKQVLQVLQEN</sequence>
<dbReference type="eggNOG" id="KOG0192">
    <property type="taxonomic scope" value="Eukaryota"/>
</dbReference>
<dbReference type="AlphaFoldDB" id="I0Z4G7"/>
<feature type="compositionally biased region" description="Polar residues" evidence="7">
    <location>
        <begin position="217"/>
        <end position="228"/>
    </location>
</feature>
<dbReference type="GO" id="GO:0005524">
    <property type="term" value="F:ATP binding"/>
    <property type="evidence" value="ECO:0007669"/>
    <property type="project" value="UniProtKB-UniRule"/>
</dbReference>
<dbReference type="RefSeq" id="XP_005650080.1">
    <property type="nucleotide sequence ID" value="XM_005650023.1"/>
</dbReference>
<evidence type="ECO:0000259" key="9">
    <source>
        <dbReference type="PROSITE" id="PS50011"/>
    </source>
</evidence>
<feature type="domain" description="C2" evidence="8">
    <location>
        <begin position="1"/>
        <end position="109"/>
    </location>
</feature>
<evidence type="ECO:0000256" key="6">
    <source>
        <dbReference type="PROSITE-ProRule" id="PRU10141"/>
    </source>
</evidence>
<evidence type="ECO:0000256" key="1">
    <source>
        <dbReference type="ARBA" id="ARBA00022527"/>
    </source>
</evidence>
<dbReference type="InterPro" id="IPR011009">
    <property type="entry name" value="Kinase-like_dom_sf"/>
</dbReference>
<feature type="region of interest" description="Disordered" evidence="7">
    <location>
        <begin position="661"/>
        <end position="680"/>
    </location>
</feature>
<dbReference type="InterPro" id="IPR035892">
    <property type="entry name" value="C2_domain_sf"/>
</dbReference>
<feature type="compositionally biased region" description="Low complexity" evidence="7">
    <location>
        <begin position="536"/>
        <end position="551"/>
    </location>
</feature>
<dbReference type="Pfam" id="PF07714">
    <property type="entry name" value="PK_Tyr_Ser-Thr"/>
    <property type="match status" value="1"/>
</dbReference>
<evidence type="ECO:0000313" key="10">
    <source>
        <dbReference type="EMBL" id="EIE25536.1"/>
    </source>
</evidence>
<evidence type="ECO:0000256" key="7">
    <source>
        <dbReference type="SAM" id="MobiDB-lite"/>
    </source>
</evidence>
<dbReference type="InterPro" id="IPR000719">
    <property type="entry name" value="Prot_kinase_dom"/>
</dbReference>
<dbReference type="SUPFAM" id="SSF56112">
    <property type="entry name" value="Protein kinase-like (PK-like)"/>
    <property type="match status" value="1"/>
</dbReference>
<dbReference type="SMART" id="SM00239">
    <property type="entry name" value="C2"/>
    <property type="match status" value="1"/>
</dbReference>
<dbReference type="STRING" id="574566.I0Z4G7"/>
<feature type="region of interest" description="Disordered" evidence="7">
    <location>
        <begin position="241"/>
        <end position="270"/>
    </location>
</feature>
<feature type="region of interest" description="Disordered" evidence="7">
    <location>
        <begin position="517"/>
        <end position="551"/>
    </location>
</feature>
<dbReference type="SUPFAM" id="SSF49562">
    <property type="entry name" value="C2 domain (Calcium/lipid-binding domain, CaLB)"/>
    <property type="match status" value="1"/>
</dbReference>
<dbReference type="PROSITE" id="PS00107">
    <property type="entry name" value="PROTEIN_KINASE_ATP"/>
    <property type="match status" value="1"/>
</dbReference>
<dbReference type="Gene3D" id="1.10.510.10">
    <property type="entry name" value="Transferase(Phosphotransferase) domain 1"/>
    <property type="match status" value="1"/>
</dbReference>
<feature type="binding site" evidence="6">
    <location>
        <position position="788"/>
    </location>
    <ligand>
        <name>ATP</name>
        <dbReference type="ChEBI" id="CHEBI:30616"/>
    </ligand>
</feature>
<keyword evidence="2" id="KW-0808">Transferase</keyword>
<comment type="caution">
    <text evidence="10">The sequence shown here is derived from an EMBL/GenBank/DDBJ whole genome shotgun (WGS) entry which is preliminary data.</text>
</comment>
<dbReference type="PROSITE" id="PS50011">
    <property type="entry name" value="PROTEIN_KINASE_DOM"/>
    <property type="match status" value="1"/>
</dbReference>
<dbReference type="PANTHER" id="PTHR44329">
    <property type="entry name" value="SERINE/THREONINE-PROTEIN KINASE TNNI3K-RELATED"/>
    <property type="match status" value="1"/>
</dbReference>
<evidence type="ECO:0000256" key="5">
    <source>
        <dbReference type="ARBA" id="ARBA00022840"/>
    </source>
</evidence>
<accession>I0Z4G7</accession>
<feature type="compositionally biased region" description="Low complexity" evidence="7">
    <location>
        <begin position="478"/>
        <end position="493"/>
    </location>
</feature>
<evidence type="ECO:0000313" key="11">
    <source>
        <dbReference type="Proteomes" id="UP000007264"/>
    </source>
</evidence>
<dbReference type="OrthoDB" id="4062651at2759"/>
<feature type="compositionally biased region" description="Polar residues" evidence="7">
    <location>
        <begin position="139"/>
        <end position="160"/>
    </location>
</feature>
<protein>
    <submittedName>
        <fullName evidence="10">Uncharacterized protein</fullName>
    </submittedName>
</protein>
<dbReference type="Gene3D" id="2.60.40.150">
    <property type="entry name" value="C2 domain"/>
    <property type="match status" value="1"/>
</dbReference>
<feature type="domain" description="Protein kinase" evidence="9">
    <location>
        <begin position="760"/>
        <end position="1003"/>
    </location>
</feature>
<dbReference type="PROSITE" id="PS50004">
    <property type="entry name" value="C2"/>
    <property type="match status" value="1"/>
</dbReference>
<dbReference type="InterPro" id="IPR000008">
    <property type="entry name" value="C2_dom"/>
</dbReference>
<feature type="compositionally biased region" description="Polar residues" evidence="7">
    <location>
        <begin position="306"/>
        <end position="326"/>
    </location>
</feature>
<dbReference type="InterPro" id="IPR008271">
    <property type="entry name" value="Ser/Thr_kinase_AS"/>
</dbReference>
<feature type="compositionally biased region" description="Polar residues" evidence="7">
    <location>
        <begin position="352"/>
        <end position="368"/>
    </location>
</feature>
<gene>
    <name evidence="10" type="ORF">COCSUDRAFT_61738</name>
</gene>
<keyword evidence="4" id="KW-0418">Kinase</keyword>
<dbReference type="Pfam" id="PF00168">
    <property type="entry name" value="C2"/>
    <property type="match status" value="1"/>
</dbReference>
<proteinExistence type="predicted"/>
<reference evidence="10 11" key="1">
    <citation type="journal article" date="2012" name="Genome Biol.">
        <title>The genome of the polar eukaryotic microalga coccomyxa subellipsoidea reveals traits of cold adaptation.</title>
        <authorList>
            <person name="Blanc G."/>
            <person name="Agarkova I."/>
            <person name="Grimwood J."/>
            <person name="Kuo A."/>
            <person name="Brueggeman A."/>
            <person name="Dunigan D."/>
            <person name="Gurnon J."/>
            <person name="Ladunga I."/>
            <person name="Lindquist E."/>
            <person name="Lucas S."/>
            <person name="Pangilinan J."/>
            <person name="Proschold T."/>
            <person name="Salamov A."/>
            <person name="Schmutz J."/>
            <person name="Weeks D."/>
            <person name="Yamada T."/>
            <person name="Claverie J.M."/>
            <person name="Grigoriev I."/>
            <person name="Van Etten J."/>
            <person name="Lomsadze A."/>
            <person name="Borodovsky M."/>
        </authorList>
    </citation>
    <scope>NUCLEOTIDE SEQUENCE [LARGE SCALE GENOMIC DNA]</scope>
    <source>
        <strain evidence="10 11">C-169</strain>
    </source>
</reference>
<dbReference type="EMBL" id="AGSI01000004">
    <property type="protein sequence ID" value="EIE25536.1"/>
    <property type="molecule type" value="Genomic_DNA"/>
</dbReference>